<evidence type="ECO:0000256" key="2">
    <source>
        <dbReference type="ARBA" id="ARBA00022448"/>
    </source>
</evidence>
<dbReference type="SUPFAM" id="SSF52540">
    <property type="entry name" value="P-loop containing nucleoside triphosphate hydrolases"/>
    <property type="match status" value="2"/>
</dbReference>
<dbReference type="Proteomes" id="UP000236520">
    <property type="component" value="Unassembled WGS sequence"/>
</dbReference>
<keyword evidence="9" id="KW-0472">Membrane</keyword>
<keyword evidence="5" id="KW-0677">Repeat</keyword>
<evidence type="ECO:0000256" key="3">
    <source>
        <dbReference type="ARBA" id="ARBA00022475"/>
    </source>
</evidence>
<dbReference type="AlphaFoldDB" id="A0A2J7Z1T8"/>
<dbReference type="GO" id="GO:0005524">
    <property type="term" value="F:ATP binding"/>
    <property type="evidence" value="ECO:0007669"/>
    <property type="project" value="UniProtKB-KW"/>
</dbReference>
<dbReference type="InterPro" id="IPR003439">
    <property type="entry name" value="ABC_transporter-like_ATP-bd"/>
</dbReference>
<dbReference type="SMART" id="SM00382">
    <property type="entry name" value="AAA"/>
    <property type="match status" value="2"/>
</dbReference>
<evidence type="ECO:0000256" key="9">
    <source>
        <dbReference type="ARBA" id="ARBA00023136"/>
    </source>
</evidence>
<keyword evidence="12" id="KW-1185">Reference proteome</keyword>
<keyword evidence="8" id="KW-1278">Translocase</keyword>
<dbReference type="InterPro" id="IPR050107">
    <property type="entry name" value="ABC_carbohydrate_import_ATPase"/>
</dbReference>
<dbReference type="GO" id="GO:0016887">
    <property type="term" value="F:ATP hydrolysis activity"/>
    <property type="evidence" value="ECO:0007669"/>
    <property type="project" value="InterPro"/>
</dbReference>
<evidence type="ECO:0000313" key="11">
    <source>
        <dbReference type="EMBL" id="PNG94242.1"/>
    </source>
</evidence>
<dbReference type="CDD" id="cd03216">
    <property type="entry name" value="ABC_Carb_Monos_I"/>
    <property type="match status" value="1"/>
</dbReference>
<accession>A0A2J7Z1T8</accession>
<dbReference type="GO" id="GO:0005886">
    <property type="term" value="C:plasma membrane"/>
    <property type="evidence" value="ECO:0007669"/>
    <property type="project" value="UniProtKB-SubCell"/>
</dbReference>
<keyword evidence="7 11" id="KW-0067">ATP-binding</keyword>
<reference evidence="11 12" key="1">
    <citation type="submission" date="2015-09" db="EMBL/GenBank/DDBJ databases">
        <title>Genome sequence, genome mining and natural product profiling of a biocontrol bacterium Streptomyces malaysiensis F913.</title>
        <authorList>
            <person name="Xu Y."/>
            <person name="Wei J."/>
            <person name="Xie J."/>
            <person name="Li T."/>
            <person name="Zhou Z."/>
        </authorList>
    </citation>
    <scope>NUCLEOTIDE SEQUENCE [LARGE SCALE GENOMIC DNA]</scope>
    <source>
        <strain evidence="11 12">F913</strain>
    </source>
</reference>
<evidence type="ECO:0000313" key="12">
    <source>
        <dbReference type="Proteomes" id="UP000236520"/>
    </source>
</evidence>
<sequence length="515" mass="55311">MSRPQPQPQPQPQPLLRLAAVAKSFGPTRALDGVDFDLRAGEVHALMGENGAGKSTLMKILAGNVQRDAGRILLDGQEIEIRSPADAAAHGIAIIHQELNTVPAMTVAENLALGREPRNRYGALDRRAMLASARQKLARIGADIDPRRELGELSVGRQQMVEIARAVSESARILVLDEPTAALSRAEALHLYGLIGEMRAAGTGLIYISHRMEEVWQLADRVTVFRDGTCIGTREKDRISPPDVVRMMVGRPLDDLYHRDSRSAGDVVLDVQGLRGADGTGPVSLQVRAGEVVCLAGLIGAGRTEVARLIFGADKPSGGTVTVHGRPATATSPARAMAAGIAMVPEDRKKQALFLDHSVEDNIAVSSLAGHVHAGVLKRERIRGAVEGQMHRLRLRHSALRLPAKALSGGNQQKAVLARWLMRTCDVLILDEPTRGVDVGAKSEIYEVINELAAVGKAILVISSDLPEAIGISDRILVMRAGQIVHELPSRHATEEDVMFHATGTVAHAHGEDNE</sequence>
<dbReference type="Pfam" id="PF00005">
    <property type="entry name" value="ABC_tran"/>
    <property type="match status" value="2"/>
</dbReference>
<comment type="caution">
    <text evidence="11">The sequence shown here is derived from an EMBL/GenBank/DDBJ whole genome shotgun (WGS) entry which is preliminary data.</text>
</comment>
<dbReference type="PROSITE" id="PS50893">
    <property type="entry name" value="ABC_TRANSPORTER_2"/>
    <property type="match status" value="2"/>
</dbReference>
<protein>
    <submittedName>
        <fullName evidence="11">Ribose/galactose/methyl galactoside import ATP-binding protein 1</fullName>
    </submittedName>
</protein>
<keyword evidence="4" id="KW-0762">Sugar transport</keyword>
<keyword evidence="3" id="KW-1003">Cell membrane</keyword>
<dbReference type="PANTHER" id="PTHR43790:SF3">
    <property type="entry name" value="D-ALLOSE IMPORT ATP-BINDING PROTEIN ALSA-RELATED"/>
    <property type="match status" value="1"/>
</dbReference>
<feature type="domain" description="ABC transporter" evidence="10">
    <location>
        <begin position="16"/>
        <end position="252"/>
    </location>
</feature>
<keyword evidence="6" id="KW-0547">Nucleotide-binding</keyword>
<dbReference type="FunFam" id="3.40.50.300:FF:000127">
    <property type="entry name" value="Ribose import ATP-binding protein RbsA"/>
    <property type="match status" value="1"/>
</dbReference>
<name>A0A2J7Z1T8_STRMQ</name>
<evidence type="ECO:0000256" key="5">
    <source>
        <dbReference type="ARBA" id="ARBA00022737"/>
    </source>
</evidence>
<evidence type="ECO:0000259" key="10">
    <source>
        <dbReference type="PROSITE" id="PS50893"/>
    </source>
</evidence>
<dbReference type="Gene3D" id="3.40.50.300">
    <property type="entry name" value="P-loop containing nucleotide triphosphate hydrolases"/>
    <property type="match status" value="2"/>
</dbReference>
<dbReference type="CDD" id="cd03215">
    <property type="entry name" value="ABC_Carb_Monos_II"/>
    <property type="match status" value="1"/>
</dbReference>
<proteinExistence type="predicted"/>
<evidence type="ECO:0000256" key="1">
    <source>
        <dbReference type="ARBA" id="ARBA00004202"/>
    </source>
</evidence>
<evidence type="ECO:0000256" key="7">
    <source>
        <dbReference type="ARBA" id="ARBA00022840"/>
    </source>
</evidence>
<organism evidence="11 12">
    <name type="scientific">Streptomyces malaysiensis</name>
    <dbReference type="NCBI Taxonomy" id="92644"/>
    <lineage>
        <taxon>Bacteria</taxon>
        <taxon>Bacillati</taxon>
        <taxon>Actinomycetota</taxon>
        <taxon>Actinomycetes</taxon>
        <taxon>Kitasatosporales</taxon>
        <taxon>Streptomycetaceae</taxon>
        <taxon>Streptomyces</taxon>
        <taxon>Streptomyces violaceusniger group</taxon>
    </lineage>
</organism>
<dbReference type="EMBL" id="LJIW01000001">
    <property type="protein sequence ID" value="PNG94242.1"/>
    <property type="molecule type" value="Genomic_DNA"/>
</dbReference>
<dbReference type="InterPro" id="IPR003593">
    <property type="entry name" value="AAA+_ATPase"/>
</dbReference>
<keyword evidence="2" id="KW-0813">Transport</keyword>
<evidence type="ECO:0000256" key="6">
    <source>
        <dbReference type="ARBA" id="ARBA00022741"/>
    </source>
</evidence>
<gene>
    <name evidence="11" type="ORF">SMF913_10267</name>
</gene>
<feature type="domain" description="ABC transporter" evidence="10">
    <location>
        <begin position="251"/>
        <end position="506"/>
    </location>
</feature>
<dbReference type="InterPro" id="IPR027417">
    <property type="entry name" value="P-loop_NTPase"/>
</dbReference>
<comment type="subcellular location">
    <subcellularLocation>
        <location evidence="1">Cell membrane</location>
        <topology evidence="1">Peripheral membrane protein</topology>
    </subcellularLocation>
</comment>
<evidence type="ECO:0000256" key="4">
    <source>
        <dbReference type="ARBA" id="ARBA00022597"/>
    </source>
</evidence>
<dbReference type="PROSITE" id="PS00211">
    <property type="entry name" value="ABC_TRANSPORTER_1"/>
    <property type="match status" value="1"/>
</dbReference>
<dbReference type="PANTHER" id="PTHR43790">
    <property type="entry name" value="CARBOHYDRATE TRANSPORT ATP-BINDING PROTEIN MG119-RELATED"/>
    <property type="match status" value="1"/>
</dbReference>
<dbReference type="InterPro" id="IPR017871">
    <property type="entry name" value="ABC_transporter-like_CS"/>
</dbReference>
<evidence type="ECO:0000256" key="8">
    <source>
        <dbReference type="ARBA" id="ARBA00022967"/>
    </source>
</evidence>